<dbReference type="Proteomes" id="UP001212997">
    <property type="component" value="Unassembled WGS sequence"/>
</dbReference>
<evidence type="ECO:0000313" key="2">
    <source>
        <dbReference type="EMBL" id="KAJ3477720.1"/>
    </source>
</evidence>
<comment type="caution">
    <text evidence="2">The sequence shown here is derived from an EMBL/GenBank/DDBJ whole genome shotgun (WGS) entry which is preliminary data.</text>
</comment>
<evidence type="ECO:0000313" key="3">
    <source>
        <dbReference type="Proteomes" id="UP001212997"/>
    </source>
</evidence>
<proteinExistence type="predicted"/>
<evidence type="ECO:0008006" key="4">
    <source>
        <dbReference type="Google" id="ProtNLM"/>
    </source>
</evidence>
<dbReference type="AlphaFoldDB" id="A0AAD5UTY9"/>
<dbReference type="InterPro" id="IPR036397">
    <property type="entry name" value="RNaseH_sf"/>
</dbReference>
<feature type="region of interest" description="Disordered" evidence="1">
    <location>
        <begin position="1"/>
        <end position="49"/>
    </location>
</feature>
<dbReference type="Gene3D" id="3.30.420.10">
    <property type="entry name" value="Ribonuclease H-like superfamily/Ribonuclease H"/>
    <property type="match status" value="1"/>
</dbReference>
<protein>
    <recommendedName>
        <fullName evidence="4">Transposase</fullName>
    </recommendedName>
</protein>
<sequence>MARRKRSVLSALANLDVHARKNHGNPPQSAKQDRENIPSKYQPSISESQERLNRTFSKIIQPTNLPDSGVHPGQQSRQHNMETVDNIFSDITHSQNIPATSSESVQIADEFLPPPSCNIAQAARDDLDLLLRPRRKSGVGHKLFTGNDQLQLHMEQMKIFLHFYVHPFEEKVLTWTLASVRVAQAFQKGTYHARKLRKWTRAFIKDRHDLPYSYVPTWSISLLDHGDLREKLLDHLRTVGKYVCSLDVVEWTALPETQATYGLQGPISLSTAQVWMKKLDYRWRKSPNGQYIDGHEREDVTTYRQQVYLPKLTSFEPYTRKYDQHDEKIIDTNETSMHHQHIVCWYYDQSTFYANDCREVGWVHSSEKATPKAKGEGSSLMVADFVSADYGWLCSPDGIESARLYFRAGKNRDGYLTCQSILEQATKAMDILTKHYPQDQHYLVVDNASHQLARPPDALSARYMTKFPTQPGHIPFGVDTEVVGENGKRIFDRDGQVMKRRVQMIGGLLPDGSHQSFYFPPDHPNAEAFKGMVIILEERGFEQARQLRAECEGFKCPQWNPNAPCCCRRLLYNQPDFSSIEPALVSHCRQWGVGVIYLPKFHPELNCIEQCWGAAKRVYRQYPPSSNERVLEQNVRAALDTVSVQSIRRFHRRSCRFLDAYHRGLSGVEAAWACKKYRGHRVLPNGILAELDRIDGGC</sequence>
<evidence type="ECO:0000256" key="1">
    <source>
        <dbReference type="SAM" id="MobiDB-lite"/>
    </source>
</evidence>
<dbReference type="EMBL" id="JANAWD010000570">
    <property type="protein sequence ID" value="KAJ3477720.1"/>
    <property type="molecule type" value="Genomic_DNA"/>
</dbReference>
<dbReference type="PANTHER" id="PTHR35871:SF1">
    <property type="entry name" value="CXC1-LIKE CYSTEINE CLUSTER ASSOCIATED WITH KDZ TRANSPOSASES DOMAIN-CONTAINING PROTEIN"/>
    <property type="match status" value="1"/>
</dbReference>
<keyword evidence="3" id="KW-1185">Reference proteome</keyword>
<gene>
    <name evidence="2" type="ORF">NLI96_g10266</name>
</gene>
<dbReference type="GO" id="GO:0003676">
    <property type="term" value="F:nucleic acid binding"/>
    <property type="evidence" value="ECO:0007669"/>
    <property type="project" value="InterPro"/>
</dbReference>
<reference evidence="2" key="1">
    <citation type="submission" date="2022-07" db="EMBL/GenBank/DDBJ databases">
        <title>Genome Sequence of Physisporinus lineatus.</title>
        <authorList>
            <person name="Buettner E."/>
        </authorList>
    </citation>
    <scope>NUCLEOTIDE SEQUENCE</scope>
    <source>
        <strain evidence="2">VT162</strain>
    </source>
</reference>
<dbReference type="PANTHER" id="PTHR35871">
    <property type="entry name" value="EXPRESSED PROTEIN"/>
    <property type="match status" value="1"/>
</dbReference>
<organism evidence="2 3">
    <name type="scientific">Meripilus lineatus</name>
    <dbReference type="NCBI Taxonomy" id="2056292"/>
    <lineage>
        <taxon>Eukaryota</taxon>
        <taxon>Fungi</taxon>
        <taxon>Dikarya</taxon>
        <taxon>Basidiomycota</taxon>
        <taxon>Agaricomycotina</taxon>
        <taxon>Agaricomycetes</taxon>
        <taxon>Polyporales</taxon>
        <taxon>Meripilaceae</taxon>
        <taxon>Meripilus</taxon>
    </lineage>
</organism>
<accession>A0AAD5UTY9</accession>
<name>A0AAD5UTY9_9APHY</name>